<protein>
    <submittedName>
        <fullName evidence="3">Uncharacterized protein</fullName>
    </submittedName>
</protein>
<feature type="region of interest" description="Disordered" evidence="2">
    <location>
        <begin position="221"/>
        <end position="256"/>
    </location>
</feature>
<proteinExistence type="predicted"/>
<keyword evidence="1" id="KW-0175">Coiled coil</keyword>
<feature type="region of interest" description="Disordered" evidence="2">
    <location>
        <begin position="1"/>
        <end position="20"/>
    </location>
</feature>
<feature type="region of interest" description="Disordered" evidence="2">
    <location>
        <begin position="135"/>
        <end position="155"/>
    </location>
</feature>
<keyword evidence="4" id="KW-1185">Reference proteome</keyword>
<feature type="non-terminal residue" evidence="3">
    <location>
        <position position="1"/>
    </location>
</feature>
<sequence>PSTPTRRRIRDPEIDPELYTPSKRMRLMTSALASTSSGSFLVSSSRITALNSIPAPVLERPPQLPEPDWQNGSYSDAAMAEWSQSQLLEYALAMRDNLNNAQLHIKARDGIIEATQATIVLQNLFVDKQSQALHAKETKKKTPRTKLSMEGRGRHLTSDEWMEKTAEAARLRDEEVAEKLKRADRREAAKAEKEKLKQQWERIKEDHERAVECWQKRCEEMTAGGVKKKDLPKKPTRPLKPKAAGAVTTAGDPEDS</sequence>
<organism evidence="3 4">
    <name type="scientific">Mycena pura</name>
    <dbReference type="NCBI Taxonomy" id="153505"/>
    <lineage>
        <taxon>Eukaryota</taxon>
        <taxon>Fungi</taxon>
        <taxon>Dikarya</taxon>
        <taxon>Basidiomycota</taxon>
        <taxon>Agaricomycotina</taxon>
        <taxon>Agaricomycetes</taxon>
        <taxon>Agaricomycetidae</taxon>
        <taxon>Agaricales</taxon>
        <taxon>Marasmiineae</taxon>
        <taxon>Mycenaceae</taxon>
        <taxon>Mycena</taxon>
    </lineage>
</organism>
<evidence type="ECO:0000256" key="2">
    <source>
        <dbReference type="SAM" id="MobiDB-lite"/>
    </source>
</evidence>
<dbReference type="EMBL" id="JARJCW010000105">
    <property type="protein sequence ID" value="KAJ7193757.1"/>
    <property type="molecule type" value="Genomic_DNA"/>
</dbReference>
<comment type="caution">
    <text evidence="3">The sequence shown here is derived from an EMBL/GenBank/DDBJ whole genome shotgun (WGS) entry which is preliminary data.</text>
</comment>
<name>A0AAD6USE7_9AGAR</name>
<evidence type="ECO:0000313" key="3">
    <source>
        <dbReference type="EMBL" id="KAJ7193757.1"/>
    </source>
</evidence>
<gene>
    <name evidence="3" type="ORF">GGX14DRAFT_322915</name>
</gene>
<dbReference type="Proteomes" id="UP001219525">
    <property type="component" value="Unassembled WGS sequence"/>
</dbReference>
<evidence type="ECO:0000256" key="1">
    <source>
        <dbReference type="SAM" id="Coils"/>
    </source>
</evidence>
<evidence type="ECO:0000313" key="4">
    <source>
        <dbReference type="Proteomes" id="UP001219525"/>
    </source>
</evidence>
<dbReference type="AlphaFoldDB" id="A0AAD6USE7"/>
<accession>A0AAD6USE7</accession>
<reference evidence="3" key="1">
    <citation type="submission" date="2023-03" db="EMBL/GenBank/DDBJ databases">
        <title>Massive genome expansion in bonnet fungi (Mycena s.s.) driven by repeated elements and novel gene families across ecological guilds.</title>
        <authorList>
            <consortium name="Lawrence Berkeley National Laboratory"/>
            <person name="Harder C.B."/>
            <person name="Miyauchi S."/>
            <person name="Viragh M."/>
            <person name="Kuo A."/>
            <person name="Thoen E."/>
            <person name="Andreopoulos B."/>
            <person name="Lu D."/>
            <person name="Skrede I."/>
            <person name="Drula E."/>
            <person name="Henrissat B."/>
            <person name="Morin E."/>
            <person name="Kohler A."/>
            <person name="Barry K."/>
            <person name="LaButti K."/>
            <person name="Morin E."/>
            <person name="Salamov A."/>
            <person name="Lipzen A."/>
            <person name="Mereny Z."/>
            <person name="Hegedus B."/>
            <person name="Baldrian P."/>
            <person name="Stursova M."/>
            <person name="Weitz H."/>
            <person name="Taylor A."/>
            <person name="Grigoriev I.V."/>
            <person name="Nagy L.G."/>
            <person name="Martin F."/>
            <person name="Kauserud H."/>
        </authorList>
    </citation>
    <scope>NUCLEOTIDE SEQUENCE</scope>
    <source>
        <strain evidence="3">9144</strain>
    </source>
</reference>
<feature type="coiled-coil region" evidence="1">
    <location>
        <begin position="174"/>
        <end position="217"/>
    </location>
</feature>
<feature type="non-terminal residue" evidence="3">
    <location>
        <position position="256"/>
    </location>
</feature>